<feature type="domain" description="CYTH" evidence="1">
    <location>
        <begin position="4"/>
        <end position="191"/>
    </location>
</feature>
<dbReference type="Pfam" id="PF01928">
    <property type="entry name" value="CYTH"/>
    <property type="match status" value="1"/>
</dbReference>
<evidence type="ECO:0000259" key="1">
    <source>
        <dbReference type="PROSITE" id="PS51707"/>
    </source>
</evidence>
<dbReference type="EMBL" id="WEID01000006">
    <property type="protein sequence ID" value="KAB8139099.1"/>
    <property type="molecule type" value="Genomic_DNA"/>
</dbReference>
<dbReference type="RefSeq" id="WP_153401004.1">
    <property type="nucleotide sequence ID" value="NZ_ML762424.1"/>
</dbReference>
<dbReference type="InterPro" id="IPR033469">
    <property type="entry name" value="CYTH-like_dom_sf"/>
</dbReference>
<name>A0A7C8GWJ9_9BACI</name>
<dbReference type="PIRSF" id="PIRSF012526">
    <property type="entry name" value="CYTH_UCP012526"/>
    <property type="match status" value="1"/>
</dbReference>
<organism evidence="2 3">
    <name type="scientific">Gracilibacillus oryzae</name>
    <dbReference type="NCBI Taxonomy" id="1672701"/>
    <lineage>
        <taxon>Bacteria</taxon>
        <taxon>Bacillati</taxon>
        <taxon>Bacillota</taxon>
        <taxon>Bacilli</taxon>
        <taxon>Bacillales</taxon>
        <taxon>Bacillaceae</taxon>
        <taxon>Gracilibacillus</taxon>
    </lineage>
</organism>
<evidence type="ECO:0000313" key="2">
    <source>
        <dbReference type="EMBL" id="KAB8139099.1"/>
    </source>
</evidence>
<accession>A0A7C8GWJ9</accession>
<dbReference type="CDD" id="cd07762">
    <property type="entry name" value="CYTH-like_Pase_1"/>
    <property type="match status" value="1"/>
</dbReference>
<dbReference type="InterPro" id="IPR009195">
    <property type="entry name" value="Uncharacterised_YjbK"/>
</dbReference>
<reference evidence="2 3" key="1">
    <citation type="submission" date="2019-10" db="EMBL/GenBank/DDBJ databases">
        <title>Gracilibacillus sp. nov. isolated from rice seeds.</title>
        <authorList>
            <person name="He S."/>
        </authorList>
    </citation>
    <scope>NUCLEOTIDE SEQUENCE [LARGE SCALE GENOMIC DNA]</scope>
    <source>
        <strain evidence="2 3">TD8</strain>
    </source>
</reference>
<dbReference type="SMART" id="SM01118">
    <property type="entry name" value="CYTH"/>
    <property type="match status" value="1"/>
</dbReference>
<gene>
    <name evidence="2" type="ORF">F9U64_01495</name>
</gene>
<evidence type="ECO:0000313" key="3">
    <source>
        <dbReference type="Proteomes" id="UP000480246"/>
    </source>
</evidence>
<dbReference type="Proteomes" id="UP000480246">
    <property type="component" value="Unassembled WGS sequence"/>
</dbReference>
<keyword evidence="3" id="KW-1185">Reference proteome</keyword>
<protein>
    <submittedName>
        <fullName evidence="2">CYTH domain-containing protein</fullName>
    </submittedName>
</protein>
<dbReference type="InterPro" id="IPR023577">
    <property type="entry name" value="CYTH_domain"/>
</dbReference>
<dbReference type="OrthoDB" id="384378at2"/>
<sequence>MSQEIEIEFKNLLTKSEFSALHDFFRSFSKEEMTQMNHYFETETFSLKNNGAALRIREKGNHFSATLKQPNPLGPGLLETHQDISVNEADQWFQNKIQPDIEIADALSHLGVDVKQLRYGGKLETTRTELAYQDVLVVLDHSRYNGREDYELELECKEEKQGLAVFHQLLEQFHIPERKTMNKIARFYHTL</sequence>
<dbReference type="SUPFAM" id="SSF55154">
    <property type="entry name" value="CYTH-like phosphatases"/>
    <property type="match status" value="1"/>
</dbReference>
<dbReference type="PROSITE" id="PS51707">
    <property type="entry name" value="CYTH"/>
    <property type="match status" value="1"/>
</dbReference>
<dbReference type="Gene3D" id="2.40.320.10">
    <property type="entry name" value="Hypothetical Protein Pfu-838710-001"/>
    <property type="match status" value="1"/>
</dbReference>
<comment type="caution">
    <text evidence="2">The sequence shown here is derived from an EMBL/GenBank/DDBJ whole genome shotgun (WGS) entry which is preliminary data.</text>
</comment>
<dbReference type="AlphaFoldDB" id="A0A7C8GWJ9"/>
<proteinExistence type="predicted"/>